<evidence type="ECO:0000256" key="1">
    <source>
        <dbReference type="ARBA" id="ARBA00004651"/>
    </source>
</evidence>
<evidence type="ECO:0000259" key="7">
    <source>
        <dbReference type="PROSITE" id="PS50850"/>
    </source>
</evidence>
<evidence type="ECO:0000256" key="6">
    <source>
        <dbReference type="SAM" id="Phobius"/>
    </source>
</evidence>
<gene>
    <name evidence="8" type="ORF">B841_11380</name>
</gene>
<evidence type="ECO:0000256" key="2">
    <source>
        <dbReference type="ARBA" id="ARBA00022448"/>
    </source>
</evidence>
<dbReference type="InterPro" id="IPR024671">
    <property type="entry name" value="Atg22-like"/>
</dbReference>
<evidence type="ECO:0000256" key="4">
    <source>
        <dbReference type="ARBA" id="ARBA00022989"/>
    </source>
</evidence>
<feature type="transmembrane region" description="Helical" evidence="6">
    <location>
        <begin position="168"/>
        <end position="191"/>
    </location>
</feature>
<keyword evidence="2" id="KW-0813">Transport</keyword>
<proteinExistence type="predicted"/>
<dbReference type="EMBL" id="CP003924">
    <property type="protein sequence ID" value="AGS35748.1"/>
    <property type="molecule type" value="Genomic_DNA"/>
</dbReference>
<feature type="domain" description="Major facilitator superfamily (MFS) profile" evidence="7">
    <location>
        <begin position="257"/>
        <end position="445"/>
    </location>
</feature>
<dbReference type="eggNOG" id="COG2270">
    <property type="taxonomic scope" value="Bacteria"/>
</dbReference>
<keyword evidence="9" id="KW-1185">Reference proteome</keyword>
<feature type="transmembrane region" description="Helical" evidence="6">
    <location>
        <begin position="331"/>
        <end position="349"/>
    </location>
</feature>
<feature type="transmembrane region" description="Helical" evidence="6">
    <location>
        <begin position="21"/>
        <end position="44"/>
    </location>
</feature>
<reference evidence="8 9" key="1">
    <citation type="submission" date="2012-11" db="EMBL/GenBank/DDBJ databases">
        <title>The complete genome sequence of Corynebacterium maris Coryn-1 (=DSM 45190).</title>
        <authorList>
            <person name="Schaffert L."/>
            <person name="Albersmeier A."/>
            <person name="Kalinowski J."/>
            <person name="Ruckert C."/>
        </authorList>
    </citation>
    <scope>NUCLEOTIDE SEQUENCE [LARGE SCALE GENOMIC DNA]</scope>
    <source>
        <strain evidence="9">Coryn-1</strain>
    </source>
</reference>
<dbReference type="OrthoDB" id="9768783at2"/>
<accession>S5TM22</accession>
<dbReference type="HOGENOM" id="CLU_017518_3_1_11"/>
<dbReference type="InterPro" id="IPR050495">
    <property type="entry name" value="ATG22/LtaA_families"/>
</dbReference>
<evidence type="ECO:0000313" key="8">
    <source>
        <dbReference type="EMBL" id="AGS35748.1"/>
    </source>
</evidence>
<feature type="transmembrane region" description="Helical" evidence="6">
    <location>
        <begin position="419"/>
        <end position="439"/>
    </location>
</feature>
<feature type="transmembrane region" description="Helical" evidence="6">
    <location>
        <begin position="389"/>
        <end position="413"/>
    </location>
</feature>
<feature type="transmembrane region" description="Helical" evidence="6">
    <location>
        <begin position="302"/>
        <end position="322"/>
    </location>
</feature>
<dbReference type="Proteomes" id="UP000015388">
    <property type="component" value="Chromosome"/>
</dbReference>
<evidence type="ECO:0000256" key="5">
    <source>
        <dbReference type="ARBA" id="ARBA00023136"/>
    </source>
</evidence>
<keyword evidence="3 6" id="KW-0812">Transmembrane</keyword>
<dbReference type="STRING" id="1224163.B841_11380"/>
<dbReference type="KEGG" id="cmd:B841_11380"/>
<dbReference type="InterPro" id="IPR020846">
    <property type="entry name" value="MFS_dom"/>
</dbReference>
<feature type="transmembrane region" description="Helical" evidence="6">
    <location>
        <begin position="211"/>
        <end position="231"/>
    </location>
</feature>
<dbReference type="RefSeq" id="WP_020935680.1">
    <property type="nucleotide sequence ID" value="NC_021915.1"/>
</dbReference>
<dbReference type="Pfam" id="PF11700">
    <property type="entry name" value="ATG22"/>
    <property type="match status" value="1"/>
</dbReference>
<feature type="transmembrane region" description="Helical" evidence="6">
    <location>
        <begin position="70"/>
        <end position="90"/>
    </location>
</feature>
<dbReference type="GO" id="GO:0005886">
    <property type="term" value="C:plasma membrane"/>
    <property type="evidence" value="ECO:0007669"/>
    <property type="project" value="UniProtKB-SubCell"/>
</dbReference>
<dbReference type="PATRIC" id="fig|1224163.3.peg.2296"/>
<feature type="transmembrane region" description="Helical" evidence="6">
    <location>
        <begin position="126"/>
        <end position="147"/>
    </location>
</feature>
<dbReference type="GO" id="GO:0022857">
    <property type="term" value="F:transmembrane transporter activity"/>
    <property type="evidence" value="ECO:0007669"/>
    <property type="project" value="InterPro"/>
</dbReference>
<keyword evidence="5 6" id="KW-0472">Membrane</keyword>
<dbReference type="SUPFAM" id="SSF103473">
    <property type="entry name" value="MFS general substrate transporter"/>
    <property type="match status" value="1"/>
</dbReference>
<dbReference type="InterPro" id="IPR036259">
    <property type="entry name" value="MFS_trans_sf"/>
</dbReference>
<feature type="transmembrane region" description="Helical" evidence="6">
    <location>
        <begin position="102"/>
        <end position="120"/>
    </location>
</feature>
<dbReference type="AlphaFoldDB" id="S5TM22"/>
<name>S5TM22_9CORY</name>
<protein>
    <recommendedName>
        <fullName evidence="7">Major facilitator superfamily (MFS) profile domain-containing protein</fullName>
    </recommendedName>
</protein>
<keyword evidence="4 6" id="KW-1133">Transmembrane helix</keyword>
<dbReference type="PANTHER" id="PTHR23519">
    <property type="entry name" value="AUTOPHAGY-RELATED PROTEIN 22"/>
    <property type="match status" value="1"/>
</dbReference>
<dbReference type="PROSITE" id="PS50850">
    <property type="entry name" value="MFS"/>
    <property type="match status" value="1"/>
</dbReference>
<feature type="transmembrane region" description="Helical" evidence="6">
    <location>
        <begin position="355"/>
        <end position="377"/>
    </location>
</feature>
<sequence length="445" mass="47199">MTTASSGTSAQRTDRGTVVSWGLWDWGSAALNAVLITFIFSVYLTDSVGQNLDDSVTVLGVEISATPAQWYGWAMGAAGLAIALIAPVMGQRADVRGARRRSVGVWTGVTVALMALLALIRNDDQVYFWLGIGILAAASVTFEFAEVNYFAMLKQISTRDTVGKVSGFGWAMGYFGGIVLLLACYVGFVAGEGETRGALNLPVAGGLNIRLVALFAAVWFFVFALPVLFRVPEIAPSGQARTGFLDSYRTLIRDVRTLWRVDRNSVFFLLSSAVYRDGLAGVFTFGAILAVSVYGLDAGDVLLFGVAANVFSALGALAGGWFDDKVGPKPVIVFSLTAMVATAVALFVVDGPAMFWIFGLILCLFVGPAQSASRSFLSRISPAGRDGQLFGLYVTTGRAVSWLTPLMFGWFVGVFGDDRAGIIGIGLVLLVGGALLLGVRRPDPS</sequence>
<dbReference type="PANTHER" id="PTHR23519:SF1">
    <property type="entry name" value="AUTOPHAGY-RELATED PROTEIN 22"/>
    <property type="match status" value="1"/>
</dbReference>
<evidence type="ECO:0000313" key="9">
    <source>
        <dbReference type="Proteomes" id="UP000015388"/>
    </source>
</evidence>
<comment type="subcellular location">
    <subcellularLocation>
        <location evidence="1">Cell membrane</location>
        <topology evidence="1">Multi-pass membrane protein</topology>
    </subcellularLocation>
</comment>
<evidence type="ECO:0000256" key="3">
    <source>
        <dbReference type="ARBA" id="ARBA00022692"/>
    </source>
</evidence>
<dbReference type="Gene3D" id="1.20.1250.20">
    <property type="entry name" value="MFS general substrate transporter like domains"/>
    <property type="match status" value="1"/>
</dbReference>
<organism evidence="8 9">
    <name type="scientific">Corynebacterium maris DSM 45190</name>
    <dbReference type="NCBI Taxonomy" id="1224163"/>
    <lineage>
        <taxon>Bacteria</taxon>
        <taxon>Bacillati</taxon>
        <taxon>Actinomycetota</taxon>
        <taxon>Actinomycetes</taxon>
        <taxon>Mycobacteriales</taxon>
        <taxon>Corynebacteriaceae</taxon>
        <taxon>Corynebacterium</taxon>
    </lineage>
</organism>